<name>A0A1H1L823_9CORY</name>
<reference evidence="2 3" key="1">
    <citation type="submission" date="2016-10" db="EMBL/GenBank/DDBJ databases">
        <authorList>
            <person name="de Groot N.N."/>
        </authorList>
    </citation>
    <scope>NUCLEOTIDE SEQUENCE [LARGE SCALE GENOMIC DNA]</scope>
    <source>
        <strain evidence="2 3">DSM 45434</strain>
    </source>
</reference>
<organism evidence="2 3">
    <name type="scientific">Corynebacterium timonense</name>
    <dbReference type="NCBI Taxonomy" id="441500"/>
    <lineage>
        <taxon>Bacteria</taxon>
        <taxon>Bacillati</taxon>
        <taxon>Actinomycetota</taxon>
        <taxon>Actinomycetes</taxon>
        <taxon>Mycobacteriales</taxon>
        <taxon>Corynebacteriaceae</taxon>
        <taxon>Corynebacterium</taxon>
    </lineage>
</organism>
<dbReference type="STRING" id="1203190.GCA_000312345_02356"/>
<evidence type="ECO:0000313" key="2">
    <source>
        <dbReference type="EMBL" id="SDR70029.1"/>
    </source>
</evidence>
<dbReference type="AlphaFoldDB" id="A0A1H1L823"/>
<sequence length="56" mass="6131">MGIQYRKRKKLGKNSWLNLSGSGGSVSTKIGPVTLNSRGGVWVNLPGGLNYRGRWK</sequence>
<dbReference type="Proteomes" id="UP000182237">
    <property type="component" value="Chromosome I"/>
</dbReference>
<protein>
    <recommendedName>
        <fullName evidence="1">DUF4236 domain-containing protein</fullName>
    </recommendedName>
</protein>
<gene>
    <name evidence="2" type="ORF">SAMN04488539_0080</name>
</gene>
<keyword evidence="3" id="KW-1185">Reference proteome</keyword>
<dbReference type="RefSeq" id="WP_019195120.1">
    <property type="nucleotide sequence ID" value="NZ_LT629765.1"/>
</dbReference>
<feature type="domain" description="DUF4236" evidence="1">
    <location>
        <begin position="4"/>
        <end position="52"/>
    </location>
</feature>
<evidence type="ECO:0000259" key="1">
    <source>
        <dbReference type="Pfam" id="PF14020"/>
    </source>
</evidence>
<dbReference type="eggNOG" id="ENOG50329CR">
    <property type="taxonomic scope" value="Bacteria"/>
</dbReference>
<accession>A0A1H1L823</accession>
<dbReference type="EMBL" id="LT629765">
    <property type="protein sequence ID" value="SDR70029.1"/>
    <property type="molecule type" value="Genomic_DNA"/>
</dbReference>
<evidence type="ECO:0000313" key="3">
    <source>
        <dbReference type="Proteomes" id="UP000182237"/>
    </source>
</evidence>
<proteinExistence type="predicted"/>
<dbReference type="Pfam" id="PF14020">
    <property type="entry name" value="DUF4236"/>
    <property type="match status" value="1"/>
</dbReference>
<dbReference type="OrthoDB" id="3297468at2"/>
<dbReference type="InterPro" id="IPR025330">
    <property type="entry name" value="DUF4236"/>
</dbReference>